<dbReference type="KEGG" id="pacr:FXN63_15535"/>
<dbReference type="EMBL" id="CP043046">
    <property type="protein sequence ID" value="QEI07092.1"/>
    <property type="molecule type" value="Genomic_DNA"/>
</dbReference>
<protein>
    <submittedName>
        <fullName evidence="1">Uncharacterized protein</fullName>
    </submittedName>
</protein>
<organism evidence="1 2">
    <name type="scientific">Pigmentiphaga aceris</name>
    <dbReference type="NCBI Taxonomy" id="1940612"/>
    <lineage>
        <taxon>Bacteria</taxon>
        <taxon>Pseudomonadati</taxon>
        <taxon>Pseudomonadota</taxon>
        <taxon>Betaproteobacteria</taxon>
        <taxon>Burkholderiales</taxon>
        <taxon>Alcaligenaceae</taxon>
        <taxon>Pigmentiphaga</taxon>
    </lineage>
</organism>
<keyword evidence="2" id="KW-1185">Reference proteome</keyword>
<name>A0A5C0AX90_9BURK</name>
<gene>
    <name evidence="1" type="ORF">FXN63_15535</name>
</gene>
<dbReference type="OrthoDB" id="9132793at2"/>
<dbReference type="AlphaFoldDB" id="A0A5C0AX90"/>
<evidence type="ECO:0000313" key="2">
    <source>
        <dbReference type="Proteomes" id="UP000325161"/>
    </source>
</evidence>
<accession>A0A5C0AX90</accession>
<proteinExistence type="predicted"/>
<evidence type="ECO:0000313" key="1">
    <source>
        <dbReference type="EMBL" id="QEI07092.1"/>
    </source>
</evidence>
<reference evidence="1 2" key="1">
    <citation type="submission" date="2019-08" db="EMBL/GenBank/DDBJ databases">
        <title>Amphibian skin-associated Pigmentiphaga: genome sequence and occurrence across geography and hosts.</title>
        <authorList>
            <person name="Bletz M.C."/>
            <person name="Bunk B."/>
            <person name="Sproeer C."/>
            <person name="Biwer P."/>
            <person name="Reiter S."/>
            <person name="Rabemananjara F.C.E."/>
            <person name="Schulz S."/>
            <person name="Overmann J."/>
            <person name="Vences M."/>
        </authorList>
    </citation>
    <scope>NUCLEOTIDE SEQUENCE [LARGE SCALE GENOMIC DNA]</scope>
    <source>
        <strain evidence="1 2">Mada1488</strain>
    </source>
</reference>
<dbReference type="RefSeq" id="WP_148816139.1">
    <property type="nucleotide sequence ID" value="NZ_CP043046.1"/>
</dbReference>
<dbReference type="Proteomes" id="UP000325161">
    <property type="component" value="Chromosome"/>
</dbReference>
<sequence length="331" mass="37515">MTNTPNAEDILARFGDKSTDPQLEALFVALNTKRRPEMPDPDDYRYHDWVLVKRKGVELGFSESEYHAAAEYSEWGEGDLILTQAYFYSGFDEVKPFEGALPHGLTFADDRATVRKKLAAFEATRHSHRTDTWDVDGYRLNVTYDEDDIGIDRMACIVLPATLAHEPEDVEFPTLARLIAAFGEPLKADAIEALWQEGWDDDSLDDARDDGDLDLSESYGVTVYYAGKRKKRTLRSFTLHRDHDEDSTQWGGDLPNGLDFEDSPETLFAKMQVPPVQQDAEGLDGYAVWHLDDFTLHVLYSNLHNRLLRVTLHAPGTWKSVGGIDELLEND</sequence>